<reference evidence="1" key="1">
    <citation type="submission" date="2023-07" db="EMBL/GenBank/DDBJ databases">
        <title>Black Yeasts Isolated from many extreme environments.</title>
        <authorList>
            <person name="Coleine C."/>
            <person name="Stajich J.E."/>
            <person name="Selbmann L."/>
        </authorList>
    </citation>
    <scope>NUCLEOTIDE SEQUENCE</scope>
    <source>
        <strain evidence="1">CCFEE 5714</strain>
    </source>
</reference>
<evidence type="ECO:0000313" key="2">
    <source>
        <dbReference type="Proteomes" id="UP001281147"/>
    </source>
</evidence>
<sequence length="448" mass="49815">MAQTRRLTAPATLSQPSRKGKKAWRKNVDLSQVQQGLENTRDEIIKTGGVIAERDSYDLFATDTTGDAEVAKQQQGKKLLKADEIIALRSAIPGLVGRKRKAPQSAVSAGNSKRAKSGSFVSHKELQRLKAVADGANSGLAVAEHAVTHDPWAEKPAAERRDAQFDFLDEAKAKKEPKTLKQAPITLAANGKSIPSVRKPDAGKSYNPLVGDWSALLEREGATAVENEKARLAAEADATEREARAAEEAAKVDAAEKDEYATDYDSAWESEWDGSQSDAVEDVWTQKPKARKTVAERNKLKARKERGAKEVQERKRREREAEEKRIAVIAKEVSARDKARMAHLQSLPINLYAGTLDSDADSDAEGEVQLQRRRFGKLPVPSAPLEVVLPDELEDSLRRLKPEGNLMQERYRNLLVSGKVEVRKRQGQKKQSKKTKSEKWNYKDWKLK</sequence>
<keyword evidence="2" id="KW-1185">Reference proteome</keyword>
<proteinExistence type="predicted"/>
<comment type="caution">
    <text evidence="1">The sequence shown here is derived from an EMBL/GenBank/DDBJ whole genome shotgun (WGS) entry which is preliminary data.</text>
</comment>
<accession>A0ACC3MHW4</accession>
<protein>
    <submittedName>
        <fullName evidence="1">Uncharacterized protein</fullName>
    </submittedName>
</protein>
<dbReference type="Proteomes" id="UP001281147">
    <property type="component" value="Unassembled WGS sequence"/>
</dbReference>
<dbReference type="EMBL" id="JAUTXU010000270">
    <property type="protein sequence ID" value="KAK3691267.1"/>
    <property type="molecule type" value="Genomic_DNA"/>
</dbReference>
<name>A0ACC3MHW4_9PEZI</name>
<organism evidence="1 2">
    <name type="scientific">Vermiconidia calcicola</name>
    <dbReference type="NCBI Taxonomy" id="1690605"/>
    <lineage>
        <taxon>Eukaryota</taxon>
        <taxon>Fungi</taxon>
        <taxon>Dikarya</taxon>
        <taxon>Ascomycota</taxon>
        <taxon>Pezizomycotina</taxon>
        <taxon>Dothideomycetes</taxon>
        <taxon>Dothideomycetidae</taxon>
        <taxon>Mycosphaerellales</taxon>
        <taxon>Extremaceae</taxon>
        <taxon>Vermiconidia</taxon>
    </lineage>
</organism>
<gene>
    <name evidence="1" type="ORF">LTR37_018756</name>
</gene>
<evidence type="ECO:0000313" key="1">
    <source>
        <dbReference type="EMBL" id="KAK3691267.1"/>
    </source>
</evidence>